<dbReference type="EMBL" id="JANHOG010001089">
    <property type="protein sequence ID" value="KAJ3544463.1"/>
    <property type="molecule type" value="Genomic_DNA"/>
</dbReference>
<sequence length="1207" mass="135535">MKAMKSESDKPWPSSSSDIQTSVAGADVVRRIETSAASGSEQDEVRRLLATEWNAALPISHLPPDILAVIFMACLDAMRMGFYIGKFRVKPYSWICISHVCQYWRAVALEYPLLWCWLVKTSTTFTQLLLQRSGQAPLIVDALRSKRNARWSKSALKAVYDFWYRIKEADISLSKMKQRNISAPLLRRLGVLDDGRHDGGRPSDAPPIFLDIPSLRQLHWNSGSGSSSSCWHLLQPLLISQLEELSIRLDSDRPDPSMSFDAWTSVLRNMRNLRVLALKGAISSSLDFQVPNAKSIVLPNLRDLTLATTQYLGRTFKSPEVALLTSMGIPTTTKIHLTILHELSDAETDALITVLSARASSIEASHLVFANQISPELYSWSITSRRAGGCLPRYHDHLETTLQVYYELSRCMITRLCSRIPLSNVTSMQFKSALVFIVPHGHRGLLLELSTAMFRPLTKLKTLVIKQDIAAVVFLRTLDALSSQSLRNLEDCTFDKVLWKRHDSRLTLQDLALALITGFKPSPERKTPLRILRLRDTQQTISAEDIASLRTKNCADIVEWDGEGSIVACVVQMRSKAVYICVLGTENVQTLHVVWEDCSSLRLKLVASDIRLVFYSLPLRIVLESGSVDSNMPHMDLPSSVQWFIQEFKHQLEVYAAHNDVLGFLATQWNAGSAVARFPPEILAAIFMEYAMAERTEYYAVVMCPRAEPKRYLDPNINRPYLWIRITHVCRQWRDVALQSTKLWCWIVPSPPEWVQVLVQRSGQARLCIDTRPPPRNHAASRSRPPLLLSSMHDYMYRVYEARIDVYRAAQRDMDAPALRVLYVDNGQGIDENMPLFRAQGIPSLRSVSWHATAGSLNASRPLLLPQLEALHVALRPCHPLLTKNQVMSVDAWVSVLRSMPRLRTLSLIGAISRPDPTHVSDAHTVALPHLEDLVLSTADYDDPRQACHAPEVALLAALNVPRRANMTLEVRSNPLDTDALLMLLSTRTNDARDELTLKVDGPEPYSWTISKHATAHVGFGSTENHPTDVVKVYSWLPHGAIVRLCSGLASPKIRYMRLMRTGKRSAAWHNESEREVCAAAFRTLANLAVLVVEGPNAARLFLDALEHLTDDHGFGDTNSDPPRCPLPNLRECTLDGTTWRDTQQDTQSHADSLTKRVSAVFSARRARGASLRVLRIKNAVNLAGQDVEYIRAQNAVDVVEWDAENP</sequence>
<comment type="caution">
    <text evidence="1">The sequence shown here is derived from an EMBL/GenBank/DDBJ whole genome shotgun (WGS) entry which is preliminary data.</text>
</comment>
<name>A0ACC1SQL5_9APHY</name>
<gene>
    <name evidence="1" type="ORF">NM688_g5740</name>
</gene>
<protein>
    <submittedName>
        <fullName evidence="1">Uncharacterized protein</fullName>
    </submittedName>
</protein>
<accession>A0ACC1SQL5</accession>
<reference evidence="1" key="1">
    <citation type="submission" date="2022-07" db="EMBL/GenBank/DDBJ databases">
        <title>Genome Sequence of Phlebia brevispora.</title>
        <authorList>
            <person name="Buettner E."/>
        </authorList>
    </citation>
    <scope>NUCLEOTIDE SEQUENCE</scope>
    <source>
        <strain evidence="1">MPL23</strain>
    </source>
</reference>
<proteinExistence type="predicted"/>
<keyword evidence="2" id="KW-1185">Reference proteome</keyword>
<evidence type="ECO:0000313" key="1">
    <source>
        <dbReference type="EMBL" id="KAJ3544463.1"/>
    </source>
</evidence>
<evidence type="ECO:0000313" key="2">
    <source>
        <dbReference type="Proteomes" id="UP001148662"/>
    </source>
</evidence>
<dbReference type="Proteomes" id="UP001148662">
    <property type="component" value="Unassembled WGS sequence"/>
</dbReference>
<organism evidence="1 2">
    <name type="scientific">Phlebia brevispora</name>
    <dbReference type="NCBI Taxonomy" id="194682"/>
    <lineage>
        <taxon>Eukaryota</taxon>
        <taxon>Fungi</taxon>
        <taxon>Dikarya</taxon>
        <taxon>Basidiomycota</taxon>
        <taxon>Agaricomycotina</taxon>
        <taxon>Agaricomycetes</taxon>
        <taxon>Polyporales</taxon>
        <taxon>Meruliaceae</taxon>
        <taxon>Phlebia</taxon>
    </lineage>
</organism>